<name>A0A383D978_9ZZZZ</name>
<organism evidence="2">
    <name type="scientific">marine metagenome</name>
    <dbReference type="NCBI Taxonomy" id="408172"/>
    <lineage>
        <taxon>unclassified sequences</taxon>
        <taxon>metagenomes</taxon>
        <taxon>ecological metagenomes</taxon>
    </lineage>
</organism>
<dbReference type="EMBL" id="UINC01215382">
    <property type="protein sequence ID" value="SVE41032.1"/>
    <property type="molecule type" value="Genomic_DNA"/>
</dbReference>
<sequence length="99" mass="10827">MSYKAIGVHYLILLFWGFASGCYQTPKPEISAQPPAVASPDRSDGLGRTPEVLVDGAELTLIAREPDIVTPTGIAVDEADRIWVIENHTHLRQDNYPGP</sequence>
<reference evidence="2" key="1">
    <citation type="submission" date="2018-05" db="EMBL/GenBank/DDBJ databases">
        <authorList>
            <person name="Lanie J.A."/>
            <person name="Ng W.-L."/>
            <person name="Kazmierczak K.M."/>
            <person name="Andrzejewski T.M."/>
            <person name="Davidsen T.M."/>
            <person name="Wayne K.J."/>
            <person name="Tettelin H."/>
            <person name="Glass J.I."/>
            <person name="Rusch D."/>
            <person name="Podicherti R."/>
            <person name="Tsui H.-C.T."/>
            <person name="Winkler M.E."/>
        </authorList>
    </citation>
    <scope>NUCLEOTIDE SEQUENCE</scope>
</reference>
<proteinExistence type="predicted"/>
<accession>A0A383D978</accession>
<gene>
    <name evidence="2" type="ORF">METZ01_LOCUS493886</name>
</gene>
<protein>
    <submittedName>
        <fullName evidence="2">Uncharacterized protein</fullName>
    </submittedName>
</protein>
<dbReference type="AlphaFoldDB" id="A0A383D978"/>
<evidence type="ECO:0000313" key="2">
    <source>
        <dbReference type="EMBL" id="SVE41032.1"/>
    </source>
</evidence>
<feature type="non-terminal residue" evidence="2">
    <location>
        <position position="99"/>
    </location>
</feature>
<dbReference type="PROSITE" id="PS51257">
    <property type="entry name" value="PROKAR_LIPOPROTEIN"/>
    <property type="match status" value="1"/>
</dbReference>
<feature type="region of interest" description="Disordered" evidence="1">
    <location>
        <begin position="29"/>
        <end position="49"/>
    </location>
</feature>
<evidence type="ECO:0000256" key="1">
    <source>
        <dbReference type="SAM" id="MobiDB-lite"/>
    </source>
</evidence>